<keyword evidence="1" id="KW-0472">Membrane</keyword>
<dbReference type="Proteomes" id="UP000239469">
    <property type="component" value="Unassembled WGS sequence"/>
</dbReference>
<accession>A0A2S9X710</accession>
<feature type="transmembrane region" description="Helical" evidence="1">
    <location>
        <begin position="33"/>
        <end position="58"/>
    </location>
</feature>
<comment type="caution">
    <text evidence="2">The sequence shown here is derived from an EMBL/GenBank/DDBJ whole genome shotgun (WGS) entry which is preliminary data.</text>
</comment>
<keyword evidence="1" id="KW-0812">Transmembrane</keyword>
<evidence type="ECO:0000313" key="3">
    <source>
        <dbReference type="Proteomes" id="UP000239469"/>
    </source>
</evidence>
<proteinExistence type="predicted"/>
<dbReference type="EMBL" id="MTBD01000010">
    <property type="protein sequence ID" value="PRP71522.1"/>
    <property type="molecule type" value="Genomic_DNA"/>
</dbReference>
<name>A0A2S9X710_9NEIS</name>
<organism evidence="2 3">
    <name type="scientific">Chromobacterium amazonense</name>
    <dbReference type="NCBI Taxonomy" id="1382803"/>
    <lineage>
        <taxon>Bacteria</taxon>
        <taxon>Pseudomonadati</taxon>
        <taxon>Pseudomonadota</taxon>
        <taxon>Betaproteobacteria</taxon>
        <taxon>Neisseriales</taxon>
        <taxon>Chromobacteriaceae</taxon>
        <taxon>Chromobacterium</taxon>
    </lineage>
</organism>
<dbReference type="OrthoDB" id="8967241at2"/>
<keyword evidence="1" id="KW-1133">Transmembrane helix</keyword>
<sequence length="59" mass="6352">MSTKEMTNAELEKIHAEIGKLMAETAKLNKETFWYPVAIATGLLAAATAFAATIIKLLA</sequence>
<gene>
    <name evidence="2" type="ORF">BUE93_05855</name>
</gene>
<evidence type="ECO:0000256" key="1">
    <source>
        <dbReference type="SAM" id="Phobius"/>
    </source>
</evidence>
<dbReference type="AlphaFoldDB" id="A0A2S9X710"/>
<protein>
    <submittedName>
        <fullName evidence="2">Uncharacterized protein</fullName>
    </submittedName>
</protein>
<evidence type="ECO:0000313" key="2">
    <source>
        <dbReference type="EMBL" id="PRP71522.1"/>
    </source>
</evidence>
<dbReference type="RefSeq" id="WP_106076132.1">
    <property type="nucleotide sequence ID" value="NZ_MTBD01000010.1"/>
</dbReference>
<reference evidence="2 3" key="1">
    <citation type="submission" date="2017-01" db="EMBL/GenBank/DDBJ databases">
        <title>New insights into the genetic diversity of Chromobacterium isolated from tropical freshwater lake.</title>
        <authorList>
            <person name="Santos A.B."/>
            <person name="Nascimento A.M."/>
            <person name="Da Silva P.C."/>
        </authorList>
    </citation>
    <scope>NUCLEOTIDE SEQUENCE [LARGE SCALE GENOMIC DNA]</scope>
    <source>
        <strain evidence="2 3">56AF</strain>
    </source>
</reference>